<feature type="domain" description="Reverse transcriptase/retrotransposon-derived protein RNase H-like" evidence="1">
    <location>
        <begin position="102"/>
        <end position="170"/>
    </location>
</feature>
<dbReference type="Pfam" id="PF24626">
    <property type="entry name" value="SH3_Tf2-1"/>
    <property type="match status" value="1"/>
</dbReference>
<reference evidence="3" key="1">
    <citation type="submission" date="2023-03" db="EMBL/GenBank/DDBJ databases">
        <title>Chromosome-scale reference genome and RAD-based genetic map of yellow starthistle (Centaurea solstitialis) reveal putative structural variation and QTLs associated with invader traits.</title>
        <authorList>
            <person name="Reatini B."/>
            <person name="Cang F.A."/>
            <person name="Jiang Q."/>
            <person name="Mckibben M.T.W."/>
            <person name="Barker M.S."/>
            <person name="Rieseberg L.H."/>
            <person name="Dlugosch K.M."/>
        </authorList>
    </citation>
    <scope>NUCLEOTIDE SEQUENCE</scope>
    <source>
        <strain evidence="3">CAN-66</strain>
        <tissue evidence="3">Leaf</tissue>
    </source>
</reference>
<evidence type="ECO:0008006" key="5">
    <source>
        <dbReference type="Google" id="ProtNLM"/>
    </source>
</evidence>
<dbReference type="InterPro" id="IPR041577">
    <property type="entry name" value="RT_RNaseH_2"/>
</dbReference>
<dbReference type="SUPFAM" id="SSF56672">
    <property type="entry name" value="DNA/RNA polymerases"/>
    <property type="match status" value="1"/>
</dbReference>
<dbReference type="Gene3D" id="3.30.70.270">
    <property type="match status" value="2"/>
</dbReference>
<proteinExistence type="predicted"/>
<name>A0AA38SME6_9ASTR</name>
<dbReference type="InterPro" id="IPR043128">
    <property type="entry name" value="Rev_trsase/Diguanyl_cyclase"/>
</dbReference>
<evidence type="ECO:0000313" key="3">
    <source>
        <dbReference type="EMBL" id="KAJ9538840.1"/>
    </source>
</evidence>
<accession>A0AA38SME6</accession>
<dbReference type="PANTHER" id="PTHR34072:SF52">
    <property type="entry name" value="RIBONUCLEASE H"/>
    <property type="match status" value="1"/>
</dbReference>
<organism evidence="3 4">
    <name type="scientific">Centaurea solstitialis</name>
    <name type="common">yellow star-thistle</name>
    <dbReference type="NCBI Taxonomy" id="347529"/>
    <lineage>
        <taxon>Eukaryota</taxon>
        <taxon>Viridiplantae</taxon>
        <taxon>Streptophyta</taxon>
        <taxon>Embryophyta</taxon>
        <taxon>Tracheophyta</taxon>
        <taxon>Spermatophyta</taxon>
        <taxon>Magnoliopsida</taxon>
        <taxon>eudicotyledons</taxon>
        <taxon>Gunneridae</taxon>
        <taxon>Pentapetalae</taxon>
        <taxon>asterids</taxon>
        <taxon>campanulids</taxon>
        <taxon>Asterales</taxon>
        <taxon>Asteraceae</taxon>
        <taxon>Carduoideae</taxon>
        <taxon>Cardueae</taxon>
        <taxon>Centaureinae</taxon>
        <taxon>Centaurea</taxon>
    </lineage>
</organism>
<feature type="domain" description="Tf2-1-like SH3-like" evidence="2">
    <location>
        <begin position="442"/>
        <end position="504"/>
    </location>
</feature>
<dbReference type="InterPro" id="IPR056924">
    <property type="entry name" value="SH3_Tf2-1"/>
</dbReference>
<evidence type="ECO:0000313" key="4">
    <source>
        <dbReference type="Proteomes" id="UP001172457"/>
    </source>
</evidence>
<dbReference type="Pfam" id="PF17919">
    <property type="entry name" value="RT_RNaseH_2"/>
    <property type="match status" value="1"/>
</dbReference>
<gene>
    <name evidence="3" type="ORF">OSB04_031573</name>
</gene>
<dbReference type="EMBL" id="JARYMX010000008">
    <property type="protein sequence ID" value="KAJ9538840.1"/>
    <property type="molecule type" value="Genomic_DNA"/>
</dbReference>
<comment type="caution">
    <text evidence="3">The sequence shown here is derived from an EMBL/GenBank/DDBJ whole genome shotgun (WGS) entry which is preliminary data.</text>
</comment>
<dbReference type="AlphaFoldDB" id="A0AA38SME6"/>
<evidence type="ECO:0000259" key="1">
    <source>
        <dbReference type="Pfam" id="PF17919"/>
    </source>
</evidence>
<dbReference type="PANTHER" id="PTHR34072">
    <property type="entry name" value="ENZYMATIC POLYPROTEIN-RELATED"/>
    <property type="match status" value="1"/>
</dbReference>
<protein>
    <recommendedName>
        <fullName evidence="5">Reverse transcriptase domain-containing protein</fullName>
    </recommendedName>
</protein>
<sequence>MIVFIDDILIYSRTKEEHVLRRERLYAKFSKCAFWFQEVQFLGHLVNREGIKVDPAKIEAVMNWEVPKTPTEIRSFLGLAGITVPLTRLTKKSEPHAWGPDQQRLCEAPVLTFPKGVEDMTVYCDASHLGLGCVLMLRGRVIAYASRQLKPHKANYPTHDLELAAVVEALLGSAELEHAVAEYDCDILYHPGKANVVTDALSRKTAHTSLRISHLKMAVTTSFLDLVRRAQEEAGQKENQNREQVRGQLPLMVRDKTHGKMQPLEIPEWKWENLTMDLITKLPKTPRKFDAIWSSHFLAIRESFTSEQLADLYVKEVEARGTGIDHLRLRHPFYFEVLGAVPRRHGPWRICSELVFWISGAVGIRIFLWWSFRITVITRVLGCLHMRCCTGEGVKPQSVGVRSVSFCSGAHRWFSRLPSKFKGSEMKSYTNKWRSDLEFQAGDRVLLKVSPWKGLIRFCKRGKLGPRYIGPSTVLARVVKVAYRLQLPKVLGHIHNTFDVSNASPTSRHIPLDDIQVDEGLNYVERPVTVLERKVKKLRNKEIGIVKVGSIGRVPSRLGSRRRRCVRGTRSSPQTDFGDEILNNFSSSLLATFLREKKRESEGERDRRNWRGRRRELAGERERGPWEAVFVGFARESSGGYRRPVGSGGERMPWPATPRLGWWRPAEVVERRSWRRSTAVSFGAAEAAGFSRVAIAGGGQQRWLLSRWRLALAKAGEWCHSSTQATHDVAATVAVCGFGDAAAEGRRGCWCAPVFCRDVCAAAATCCR</sequence>
<keyword evidence="4" id="KW-1185">Reference proteome</keyword>
<evidence type="ECO:0000259" key="2">
    <source>
        <dbReference type="Pfam" id="PF24626"/>
    </source>
</evidence>
<dbReference type="Proteomes" id="UP001172457">
    <property type="component" value="Chromosome 8"/>
</dbReference>
<dbReference type="InterPro" id="IPR043502">
    <property type="entry name" value="DNA/RNA_pol_sf"/>
</dbReference>